<name>A0A0M2SW99_9BACI</name>
<accession>A0A0M2SW99</accession>
<dbReference type="OrthoDB" id="319764at2"/>
<comment type="caution">
    <text evidence="3">The sequence shown here is derived from an EMBL/GenBank/DDBJ whole genome shotgun (WGS) entry which is preliminary data.</text>
</comment>
<dbReference type="Pfam" id="PF02129">
    <property type="entry name" value="Peptidase_S15"/>
    <property type="match status" value="1"/>
</dbReference>
<proteinExistence type="predicted"/>
<dbReference type="Proteomes" id="UP000034166">
    <property type="component" value="Unassembled WGS sequence"/>
</dbReference>
<protein>
    <recommendedName>
        <fullName evidence="2">Xaa-Pro dipeptidyl-peptidase C-terminal domain-containing protein</fullName>
    </recommendedName>
</protein>
<dbReference type="PANTHER" id="PTHR43056">
    <property type="entry name" value="PEPTIDASE S9 PROLYL OLIGOPEPTIDASE"/>
    <property type="match status" value="1"/>
</dbReference>
<evidence type="ECO:0000259" key="2">
    <source>
        <dbReference type="SMART" id="SM00939"/>
    </source>
</evidence>
<dbReference type="AlphaFoldDB" id="A0A0M2SW99"/>
<dbReference type="SUPFAM" id="SSF53474">
    <property type="entry name" value="alpha/beta-Hydrolases"/>
    <property type="match status" value="1"/>
</dbReference>
<dbReference type="NCBIfam" id="TIGR00976">
    <property type="entry name" value="CocE_NonD"/>
    <property type="match status" value="1"/>
</dbReference>
<reference evidence="3 4" key="1">
    <citation type="submission" date="2015-04" db="EMBL/GenBank/DDBJ databases">
        <title>Taxonomic description and genome sequence of Bacillus campisalis sp. nov., a novel member of the genus Bacillus isolated from solar saltern.</title>
        <authorList>
            <person name="Mathan Kumar R."/>
            <person name="Kaur G."/>
            <person name="Kumar A."/>
            <person name="Singh N.K."/>
            <person name="Kaur N."/>
            <person name="Kumar N."/>
            <person name="Mayilraj S."/>
        </authorList>
    </citation>
    <scope>NUCLEOTIDE SEQUENCE [LARGE SCALE GENOMIC DNA]</scope>
    <source>
        <strain evidence="3 4">SA2-6</strain>
    </source>
</reference>
<dbReference type="PANTHER" id="PTHR43056:SF10">
    <property type="entry name" value="COCE_NOND FAMILY, PUTATIVE (AFU_ORTHOLOGUE AFUA_7G00600)-RELATED"/>
    <property type="match status" value="1"/>
</dbReference>
<dbReference type="GO" id="GO:0008239">
    <property type="term" value="F:dipeptidyl-peptidase activity"/>
    <property type="evidence" value="ECO:0007669"/>
    <property type="project" value="InterPro"/>
</dbReference>
<dbReference type="PATRIC" id="fig|1408103.3.peg.3755"/>
<dbReference type="EMBL" id="LAYY01000020">
    <property type="protein sequence ID" value="KKK36905.1"/>
    <property type="molecule type" value="Genomic_DNA"/>
</dbReference>
<keyword evidence="4" id="KW-1185">Reference proteome</keyword>
<dbReference type="Pfam" id="PF08530">
    <property type="entry name" value="PepX_C"/>
    <property type="match status" value="1"/>
</dbReference>
<dbReference type="InterPro" id="IPR050585">
    <property type="entry name" value="Xaa-Pro_dipeptidyl-ppase/CocE"/>
</dbReference>
<dbReference type="InterPro" id="IPR013736">
    <property type="entry name" value="Xaa-Pro_dipept_C"/>
</dbReference>
<dbReference type="SMART" id="SM00939">
    <property type="entry name" value="PepX_C"/>
    <property type="match status" value="1"/>
</dbReference>
<organism evidence="3 4">
    <name type="scientific">Mesobacillus campisalis</name>
    <dbReference type="NCBI Taxonomy" id="1408103"/>
    <lineage>
        <taxon>Bacteria</taxon>
        <taxon>Bacillati</taxon>
        <taxon>Bacillota</taxon>
        <taxon>Bacilli</taxon>
        <taxon>Bacillales</taxon>
        <taxon>Bacillaceae</taxon>
        <taxon>Mesobacillus</taxon>
    </lineage>
</organism>
<dbReference type="InterPro" id="IPR008979">
    <property type="entry name" value="Galactose-bd-like_sf"/>
</dbReference>
<dbReference type="Gene3D" id="1.10.3020.10">
    <property type="entry name" value="alpha-amino acid ester hydrolase ( Helical cap domain)"/>
    <property type="match status" value="1"/>
</dbReference>
<evidence type="ECO:0000313" key="4">
    <source>
        <dbReference type="Proteomes" id="UP000034166"/>
    </source>
</evidence>
<sequence length="589" mass="66220">MVGEEITVAKEGEILLSSIIHEKNVPAVMKDGTILYADVFRPQGEGKYPVLLQRTPYNKAFLPLTTMVLDPIAAAHQGYVVIIQDVRGRFESEGEPFYIYKNEYQDGFDSVEWAASLPYSDGNVGMYGLSYKGMTQFQAAAMQPPHLKAIFPITWGADAFMYRGGALELGLLISWSLATIGPNAVVKAKKGKEDFGREFMQLVDAIDHIEEAGFQQLPLQDSEWLKLGDGFASFVHDILEHEMRDEFHQEIGLKEKAARFNVPVFGLAGWYDLLLGQDLEHYETWKHKNHTKLMIGPWAHAGFAPQVGELNFGLSASSLLLDMKTDLTSLQLQWFDYWLKGIQNGIIDEAPVKIFVMGENKWRSEQEWPLQRTVYTPYYFESNGKANTKNGDGSLSINMPQDENFDTYVYDPANPVPTLGGNHLLPANYPRGPIDQQYIEEREDVLVYCSGLLTEDLEVTGPVKVILYASSSAVDTDFTAKLVDVHSNGKAINIADGIIRAKYRENNQPPSLITPNEVYRYEIDLLATSNVFKKGHKLRVEISSSNFPRFDRNLNTGESGKDSKEMIAATQKIYHSEKYPSHILLPVIP</sequence>
<dbReference type="SUPFAM" id="SSF49785">
    <property type="entry name" value="Galactose-binding domain-like"/>
    <property type="match status" value="1"/>
</dbReference>
<gene>
    <name evidence="3" type="ORF">WQ57_16860</name>
</gene>
<dbReference type="Gene3D" id="2.60.120.260">
    <property type="entry name" value="Galactose-binding domain-like"/>
    <property type="match status" value="1"/>
</dbReference>
<dbReference type="Gene3D" id="3.40.50.1820">
    <property type="entry name" value="alpha/beta hydrolase"/>
    <property type="match status" value="1"/>
</dbReference>
<evidence type="ECO:0000313" key="3">
    <source>
        <dbReference type="EMBL" id="KKK36905.1"/>
    </source>
</evidence>
<dbReference type="InterPro" id="IPR000383">
    <property type="entry name" value="Xaa-Pro-like_dom"/>
</dbReference>
<keyword evidence="1" id="KW-0378">Hydrolase</keyword>
<evidence type="ECO:0000256" key="1">
    <source>
        <dbReference type="ARBA" id="ARBA00022801"/>
    </source>
</evidence>
<dbReference type="InterPro" id="IPR029058">
    <property type="entry name" value="AB_hydrolase_fold"/>
</dbReference>
<dbReference type="InterPro" id="IPR005674">
    <property type="entry name" value="CocE/Ser_esterase"/>
</dbReference>
<feature type="domain" description="Xaa-Pro dipeptidyl-peptidase C-terminal" evidence="2">
    <location>
        <begin position="332"/>
        <end position="584"/>
    </location>
</feature>